<dbReference type="Pfam" id="PF00724">
    <property type="entry name" value="Oxidored_FMN"/>
    <property type="match status" value="1"/>
</dbReference>
<dbReference type="GO" id="GO:0016491">
    <property type="term" value="F:oxidoreductase activity"/>
    <property type="evidence" value="ECO:0007669"/>
    <property type="project" value="UniProtKB-KW"/>
</dbReference>
<protein>
    <submittedName>
        <fullName evidence="4">NADH-dependent flavin oxidoreductase</fullName>
    </submittedName>
</protein>
<dbReference type="InterPro" id="IPR001155">
    <property type="entry name" value="OxRdtase_FMN_N"/>
</dbReference>
<evidence type="ECO:0000256" key="2">
    <source>
        <dbReference type="ARBA" id="ARBA00023002"/>
    </source>
</evidence>
<dbReference type="Gene3D" id="3.20.20.70">
    <property type="entry name" value="Aldolase class I"/>
    <property type="match status" value="1"/>
</dbReference>
<dbReference type="EMBL" id="CP031699">
    <property type="protein sequence ID" value="QEY24991.1"/>
    <property type="molecule type" value="Genomic_DNA"/>
</dbReference>
<dbReference type="PANTHER" id="PTHR43656:SF2">
    <property type="entry name" value="BINDING OXIDOREDUCTASE, PUTATIVE (AFU_ORTHOLOGUE AFUA_2G08260)-RELATED"/>
    <property type="match status" value="1"/>
</dbReference>
<keyword evidence="1" id="KW-0285">Flavoprotein</keyword>
<dbReference type="InterPro" id="IPR013785">
    <property type="entry name" value="Aldolase_TIM"/>
</dbReference>
<keyword evidence="5" id="KW-1185">Reference proteome</keyword>
<dbReference type="AlphaFoldDB" id="A0A5P3MW52"/>
<evidence type="ECO:0000256" key="1">
    <source>
        <dbReference type="ARBA" id="ARBA00022630"/>
    </source>
</evidence>
<sequence length="369" mass="40647">MNPKFAPLFTPYTLNNGVTIKNRLVVAPMTHWASNDDGTMSEPERHFLQGKANGFGLFISAATLVHSKQGKAFEGQPYAFAEHHLPSLRQVADLARQGGAKAVLQIHHGGAKAITDNAVAPSATENARELSAPEIDELVQAFAFTAKLAIRAGFDGVEIMGCNGFLIQQFSSRQTNRRTDKWGKPSAFPLAVTQAVIAAREQAGRPDFIIGYRLSPEEAGGDGLTMADTLDLLDKLAELPIQYLHVSLWDFDKKARRGADTSRTRMDLLHERLNGRLPLIGVGNLRTPQRMLEAFKTGWAEFLALGKAVLMNPDLVHKLQNGQEATIQTEVDLAQPDCYRFPERLWAMQQKGLAFLPPNKGSDWQPVDL</sequence>
<organism evidence="4 5">
    <name type="scientific">Neisseria animalis</name>
    <dbReference type="NCBI Taxonomy" id="492"/>
    <lineage>
        <taxon>Bacteria</taxon>
        <taxon>Pseudomonadati</taxon>
        <taxon>Pseudomonadota</taxon>
        <taxon>Betaproteobacteria</taxon>
        <taxon>Neisseriales</taxon>
        <taxon>Neisseriaceae</taxon>
        <taxon>Neisseria</taxon>
    </lineage>
</organism>
<name>A0A5P3MW52_NEIAN</name>
<dbReference type="GO" id="GO:0010181">
    <property type="term" value="F:FMN binding"/>
    <property type="evidence" value="ECO:0007669"/>
    <property type="project" value="InterPro"/>
</dbReference>
<dbReference type="RefSeq" id="WP_123795306.1">
    <property type="nucleotide sequence ID" value="NZ_CP031699.1"/>
</dbReference>
<dbReference type="Proteomes" id="UP000325536">
    <property type="component" value="Chromosome"/>
</dbReference>
<dbReference type="InterPro" id="IPR051799">
    <property type="entry name" value="NADH_flavin_oxidoreductase"/>
</dbReference>
<dbReference type="CDD" id="cd04735">
    <property type="entry name" value="OYE_like_4_FMN"/>
    <property type="match status" value="1"/>
</dbReference>
<gene>
    <name evidence="4" type="ORF">D0T90_05640</name>
</gene>
<dbReference type="PANTHER" id="PTHR43656">
    <property type="entry name" value="BINDING OXIDOREDUCTASE, PUTATIVE (AFU_ORTHOLOGUE AFUA_2G08260)-RELATED"/>
    <property type="match status" value="1"/>
</dbReference>
<feature type="domain" description="NADH:flavin oxidoreductase/NADH oxidase N-terminal" evidence="3">
    <location>
        <begin position="8"/>
        <end position="324"/>
    </location>
</feature>
<evidence type="ECO:0000313" key="4">
    <source>
        <dbReference type="EMBL" id="QEY24991.1"/>
    </source>
</evidence>
<keyword evidence="2" id="KW-0560">Oxidoreductase</keyword>
<dbReference type="KEGG" id="naq:D0T90_05640"/>
<evidence type="ECO:0000313" key="5">
    <source>
        <dbReference type="Proteomes" id="UP000325536"/>
    </source>
</evidence>
<proteinExistence type="predicted"/>
<dbReference type="SUPFAM" id="SSF51395">
    <property type="entry name" value="FMN-linked oxidoreductases"/>
    <property type="match status" value="1"/>
</dbReference>
<dbReference type="OrthoDB" id="8985337at2"/>
<evidence type="ECO:0000259" key="3">
    <source>
        <dbReference type="Pfam" id="PF00724"/>
    </source>
</evidence>
<reference evidence="4 5" key="1">
    <citation type="submission" date="2018-08" db="EMBL/GenBank/DDBJ databases">
        <title>Neisseria animalis ATCC 49930 complete genome.</title>
        <authorList>
            <person name="Veseli I.A."/>
            <person name="Mascarenhas dos Santos A.C."/>
            <person name="Buttler R."/>
            <person name="Pombert J.-F."/>
        </authorList>
    </citation>
    <scope>NUCLEOTIDE SEQUENCE [LARGE SCALE GENOMIC DNA]</scope>
    <source>
        <strain evidence="4 5">ATCC 49930</strain>
    </source>
</reference>
<accession>A0A5P3MW52</accession>